<evidence type="ECO:0000313" key="3">
    <source>
        <dbReference type="Proteomes" id="UP001280121"/>
    </source>
</evidence>
<evidence type="ECO:0000313" key="2">
    <source>
        <dbReference type="EMBL" id="KAK2643423.1"/>
    </source>
</evidence>
<dbReference type="Proteomes" id="UP001280121">
    <property type="component" value="Unassembled WGS sequence"/>
</dbReference>
<protein>
    <recommendedName>
        <fullName evidence="1">RNase H type-1 domain-containing protein</fullName>
    </recommendedName>
</protein>
<name>A0AAD9TWU7_9ROSI</name>
<keyword evidence="3" id="KW-1185">Reference proteome</keyword>
<dbReference type="PANTHER" id="PTHR33116:SF86">
    <property type="entry name" value="REVERSE TRANSCRIPTASE DOMAIN-CONTAINING PROTEIN"/>
    <property type="match status" value="1"/>
</dbReference>
<gene>
    <name evidence="2" type="ORF">Ddye_025186</name>
</gene>
<dbReference type="InterPro" id="IPR002156">
    <property type="entry name" value="RNaseH_domain"/>
</dbReference>
<dbReference type="EMBL" id="JANJYI010000007">
    <property type="protein sequence ID" value="KAK2643423.1"/>
    <property type="molecule type" value="Genomic_DNA"/>
</dbReference>
<dbReference type="GO" id="GO:0004523">
    <property type="term" value="F:RNA-DNA hybrid ribonuclease activity"/>
    <property type="evidence" value="ECO:0007669"/>
    <property type="project" value="InterPro"/>
</dbReference>
<proteinExistence type="predicted"/>
<feature type="domain" description="RNase H type-1" evidence="1">
    <location>
        <begin position="236"/>
        <end position="349"/>
    </location>
</feature>
<dbReference type="GO" id="GO:0003676">
    <property type="term" value="F:nucleic acid binding"/>
    <property type="evidence" value="ECO:0007669"/>
    <property type="project" value="InterPro"/>
</dbReference>
<reference evidence="2" key="1">
    <citation type="journal article" date="2023" name="Plant J.">
        <title>Genome sequences and population genomics provide insights into the demographic history, inbreeding, and mutation load of two 'living fossil' tree species of Dipteronia.</title>
        <authorList>
            <person name="Feng Y."/>
            <person name="Comes H.P."/>
            <person name="Chen J."/>
            <person name="Zhu S."/>
            <person name="Lu R."/>
            <person name="Zhang X."/>
            <person name="Li P."/>
            <person name="Qiu J."/>
            <person name="Olsen K.M."/>
            <person name="Qiu Y."/>
        </authorList>
    </citation>
    <scope>NUCLEOTIDE SEQUENCE</scope>
    <source>
        <strain evidence="2">KIB01</strain>
    </source>
</reference>
<evidence type="ECO:0000259" key="1">
    <source>
        <dbReference type="Pfam" id="PF13456"/>
    </source>
</evidence>
<dbReference type="PANTHER" id="PTHR33116">
    <property type="entry name" value="REVERSE TRANSCRIPTASE ZINC-BINDING DOMAIN-CONTAINING PROTEIN-RELATED-RELATED"/>
    <property type="match status" value="1"/>
</dbReference>
<organism evidence="2 3">
    <name type="scientific">Dipteronia dyeriana</name>
    <dbReference type="NCBI Taxonomy" id="168575"/>
    <lineage>
        <taxon>Eukaryota</taxon>
        <taxon>Viridiplantae</taxon>
        <taxon>Streptophyta</taxon>
        <taxon>Embryophyta</taxon>
        <taxon>Tracheophyta</taxon>
        <taxon>Spermatophyta</taxon>
        <taxon>Magnoliopsida</taxon>
        <taxon>eudicotyledons</taxon>
        <taxon>Gunneridae</taxon>
        <taxon>Pentapetalae</taxon>
        <taxon>rosids</taxon>
        <taxon>malvids</taxon>
        <taxon>Sapindales</taxon>
        <taxon>Sapindaceae</taxon>
        <taxon>Hippocastanoideae</taxon>
        <taxon>Acereae</taxon>
        <taxon>Dipteronia</taxon>
    </lineage>
</organism>
<accession>A0AAD9TWU7</accession>
<dbReference type="AlphaFoldDB" id="A0AAD9TWU7"/>
<sequence length="349" mass="39779">MPRDKSALCVSSSYSDADGDRLTSLLGIRKVDFHEMYIGLPCFFGRSKKRLFTNIVDRVWGKIKGWGEKLLSTGGKEILVKAIIQDVLSYAMSIFHPSKNLIVEIHRMSARFCDIKISNRANLAKQCRRMIKNPYSFASKVLNGCYYKDESYLEAKKKEDGYFVWHNFMWGKGLLDEETLNPLKSQDSSLETCHDWIPTKASITRRGIQTKADGNKDSDGTQMVPLDEGMYKAKCDVSLNIFKRRIGFGIVIRYHQGNVMAYCSQTMNAKLSLKAAKLIVVLKSFLFSRDCGLAPCLFELDEANVVKWILDGNYRELKIGPILDDIDSLLAITSWMKFNHYDKKTNRVA</sequence>
<comment type="caution">
    <text evidence="2">The sequence shown here is derived from an EMBL/GenBank/DDBJ whole genome shotgun (WGS) entry which is preliminary data.</text>
</comment>
<dbReference type="Pfam" id="PF13456">
    <property type="entry name" value="RVT_3"/>
    <property type="match status" value="1"/>
</dbReference>